<proteinExistence type="predicted"/>
<accession>A0ABQ5ZW45</accession>
<reference evidence="2" key="1">
    <citation type="journal article" date="2019" name="Int. J. Syst. Evol. Microbiol.">
        <title>The Global Catalogue of Microorganisms (GCM) 10K type strain sequencing project: providing services to taxonomists for standard genome sequencing and annotation.</title>
        <authorList>
            <consortium name="The Broad Institute Genomics Platform"/>
            <consortium name="The Broad Institute Genome Sequencing Center for Infectious Disease"/>
            <person name="Wu L."/>
            <person name="Ma J."/>
        </authorList>
    </citation>
    <scope>NUCLEOTIDE SEQUENCE [LARGE SCALE GENOMIC DNA]</scope>
    <source>
        <strain evidence="2">NBRC 100033</strain>
    </source>
</reference>
<dbReference type="SUPFAM" id="SSF54611">
    <property type="entry name" value="SecB-like"/>
    <property type="match status" value="1"/>
</dbReference>
<keyword evidence="2" id="KW-1185">Reference proteome</keyword>
<dbReference type="EMBL" id="BSOR01000029">
    <property type="protein sequence ID" value="GLR64389.1"/>
    <property type="molecule type" value="Genomic_DNA"/>
</dbReference>
<evidence type="ECO:0008006" key="3">
    <source>
        <dbReference type="Google" id="ProtNLM"/>
    </source>
</evidence>
<gene>
    <name evidence="1" type="ORF">GCM10007878_18270</name>
</gene>
<dbReference type="InterPro" id="IPR035958">
    <property type="entry name" value="SecB-like_sf"/>
</dbReference>
<protein>
    <recommendedName>
        <fullName evidence="3">Preprotein translocase subunit SecB</fullName>
    </recommendedName>
</protein>
<sequence length="148" mass="16936">MKNSAIQLKHYHFTKLVLEVNENFQAADSAVDEMYLVPDTKKIRTNIIVKQPEALPEGEAYFNAIELKFSFEENDFPYSFDVELFGVVSCTEALNEQDNKHNHLFVVNSVSMLYSAIRDQLLTLSARYQHGPMMLPSLDFRGLEKAVS</sequence>
<dbReference type="Proteomes" id="UP001156682">
    <property type="component" value="Unassembled WGS sequence"/>
</dbReference>
<dbReference type="Gene3D" id="3.10.420.10">
    <property type="entry name" value="SecB-like"/>
    <property type="match status" value="1"/>
</dbReference>
<evidence type="ECO:0000313" key="2">
    <source>
        <dbReference type="Proteomes" id="UP001156682"/>
    </source>
</evidence>
<evidence type="ECO:0000313" key="1">
    <source>
        <dbReference type="EMBL" id="GLR64389.1"/>
    </source>
</evidence>
<dbReference type="RefSeq" id="WP_027850481.1">
    <property type="nucleotide sequence ID" value="NZ_BSOR01000029.1"/>
</dbReference>
<comment type="caution">
    <text evidence="1">The sequence shown here is derived from an EMBL/GenBank/DDBJ whole genome shotgun (WGS) entry which is preliminary data.</text>
</comment>
<name>A0ABQ5ZW45_9GAMM</name>
<organism evidence="1 2">
    <name type="scientific">Marinospirillum insulare</name>
    <dbReference type="NCBI Taxonomy" id="217169"/>
    <lineage>
        <taxon>Bacteria</taxon>
        <taxon>Pseudomonadati</taxon>
        <taxon>Pseudomonadota</taxon>
        <taxon>Gammaproteobacteria</taxon>
        <taxon>Oceanospirillales</taxon>
        <taxon>Oceanospirillaceae</taxon>
        <taxon>Marinospirillum</taxon>
    </lineage>
</organism>